<dbReference type="GO" id="GO:0006886">
    <property type="term" value="P:intracellular protein transport"/>
    <property type="evidence" value="ECO:0007669"/>
    <property type="project" value="InterPro"/>
</dbReference>
<dbReference type="GO" id="GO:0016192">
    <property type="term" value="P:vesicle-mediated transport"/>
    <property type="evidence" value="ECO:0007669"/>
    <property type="project" value="TreeGrafter"/>
</dbReference>
<evidence type="ECO:0000313" key="8">
    <source>
        <dbReference type="Proteomes" id="UP001162162"/>
    </source>
</evidence>
<gene>
    <name evidence="7" type="ORF">NQ318_020723</name>
</gene>
<dbReference type="GO" id="GO:0005096">
    <property type="term" value="F:GTPase activator activity"/>
    <property type="evidence" value="ECO:0007669"/>
    <property type="project" value="UniProtKB-KW"/>
</dbReference>
<feature type="domain" description="RAE1/2" evidence="6">
    <location>
        <begin position="73"/>
        <end position="185"/>
    </location>
</feature>
<dbReference type="InterPro" id="IPR018203">
    <property type="entry name" value="GDP_dissociation_inhibitor"/>
</dbReference>
<dbReference type="EMBL" id="JAPWTK010000032">
    <property type="protein sequence ID" value="KAJ8956172.1"/>
    <property type="molecule type" value="Genomic_DNA"/>
</dbReference>
<dbReference type="PANTHER" id="PTHR11787">
    <property type="entry name" value="RAB GDP-DISSOCIATION INHIBITOR"/>
    <property type="match status" value="1"/>
</dbReference>
<proteinExistence type="inferred from homology"/>
<evidence type="ECO:0000256" key="3">
    <source>
        <dbReference type="ARBA" id="ARBA00022468"/>
    </source>
</evidence>
<keyword evidence="8" id="KW-1185">Reference proteome</keyword>
<reference evidence="7" key="1">
    <citation type="journal article" date="2023" name="Insect Mol. Biol.">
        <title>Genome sequencing provides insights into the evolution of gene families encoding plant cell wall-degrading enzymes in longhorned beetles.</title>
        <authorList>
            <person name="Shin N.R."/>
            <person name="Okamura Y."/>
            <person name="Kirsch R."/>
            <person name="Pauchet Y."/>
        </authorList>
    </citation>
    <scope>NUCLEOTIDE SEQUENCE</scope>
    <source>
        <strain evidence="7">AMC_N1</strain>
    </source>
</reference>
<dbReference type="Gene3D" id="3.50.50.60">
    <property type="entry name" value="FAD/NAD(P)-binding domain"/>
    <property type="match status" value="1"/>
</dbReference>
<dbReference type="PRINTS" id="PR00893">
    <property type="entry name" value="RABESCORT"/>
</dbReference>
<dbReference type="SUPFAM" id="SSF54373">
    <property type="entry name" value="FAD-linked reductases, C-terminal domain"/>
    <property type="match status" value="1"/>
</dbReference>
<dbReference type="GO" id="GO:0005829">
    <property type="term" value="C:cytosol"/>
    <property type="evidence" value="ECO:0007669"/>
    <property type="project" value="UniProtKB-SubCell"/>
</dbReference>
<dbReference type="GO" id="GO:0005634">
    <property type="term" value="C:nucleus"/>
    <property type="evidence" value="ECO:0007669"/>
    <property type="project" value="TreeGrafter"/>
</dbReference>
<evidence type="ECO:0000256" key="1">
    <source>
        <dbReference type="ARBA" id="ARBA00004514"/>
    </source>
</evidence>
<comment type="subcellular location">
    <subcellularLocation>
        <location evidence="1">Cytoplasm</location>
        <location evidence="1">Cytosol</location>
    </subcellularLocation>
</comment>
<evidence type="ECO:0000313" key="7">
    <source>
        <dbReference type="EMBL" id="KAJ8956172.1"/>
    </source>
</evidence>
<dbReference type="InterPro" id="IPR054420">
    <property type="entry name" value="RAE1_2_domI_C"/>
</dbReference>
<name>A0AAV8YX92_9CUCU</name>
<dbReference type="Pfam" id="PF22603">
    <property type="entry name" value="RAE1_2_domI_C"/>
    <property type="match status" value="1"/>
</dbReference>
<organism evidence="7 8">
    <name type="scientific">Aromia moschata</name>
    <dbReference type="NCBI Taxonomy" id="1265417"/>
    <lineage>
        <taxon>Eukaryota</taxon>
        <taxon>Metazoa</taxon>
        <taxon>Ecdysozoa</taxon>
        <taxon>Arthropoda</taxon>
        <taxon>Hexapoda</taxon>
        <taxon>Insecta</taxon>
        <taxon>Pterygota</taxon>
        <taxon>Neoptera</taxon>
        <taxon>Endopterygota</taxon>
        <taxon>Coleoptera</taxon>
        <taxon>Polyphaga</taxon>
        <taxon>Cucujiformia</taxon>
        <taxon>Chrysomeloidea</taxon>
        <taxon>Cerambycidae</taxon>
        <taxon>Cerambycinae</taxon>
        <taxon>Callichromatini</taxon>
        <taxon>Aromia</taxon>
    </lineage>
</organism>
<dbReference type="Gene3D" id="3.30.519.10">
    <property type="entry name" value="Guanine Nucleotide Dissociation Inhibitor, domain 2"/>
    <property type="match status" value="1"/>
</dbReference>
<evidence type="ECO:0000256" key="2">
    <source>
        <dbReference type="ARBA" id="ARBA00005593"/>
    </source>
</evidence>
<sequence>MYGSGETTQAFCRLSAVFGGVYALGQPVNGLVFAKDQFKSLIVGEQRINADHIVMGIEKSPEKFVQSFTKTYISRAVFITDKSVMASEKEHLTLLLYPPENNKNPVTIIELGNIVHLISRQISTPQEDLKHVAENLFNVDNANEKDCSSAKPSVLWSCYFSLPDSNGCNLKENVPKHVHLCPGPDMDLDYDMSIKKAKEIFFELYPDTDFLPRAPDPEEIVIEGEEVICDDTLKEEKEDSEKENTVVAELIRNIEKHDLHEEDTDGELPCKILPLDNE</sequence>
<accession>A0AAV8YX92</accession>
<evidence type="ECO:0000256" key="4">
    <source>
        <dbReference type="ARBA" id="ARBA00022490"/>
    </source>
</evidence>
<dbReference type="InterPro" id="IPR001738">
    <property type="entry name" value="Rab_escort"/>
</dbReference>
<comment type="similarity">
    <text evidence="2">Belongs to the Rab GDI family.</text>
</comment>
<dbReference type="GO" id="GO:0005092">
    <property type="term" value="F:GDP-dissociation inhibitor activity"/>
    <property type="evidence" value="ECO:0007669"/>
    <property type="project" value="InterPro"/>
</dbReference>
<dbReference type="Proteomes" id="UP001162162">
    <property type="component" value="Unassembled WGS sequence"/>
</dbReference>
<protein>
    <recommendedName>
        <fullName evidence="6">RAE1/2 domain-containing protein</fullName>
    </recommendedName>
</protein>
<evidence type="ECO:0000256" key="5">
    <source>
        <dbReference type="SAM" id="MobiDB-lite"/>
    </source>
</evidence>
<dbReference type="GO" id="GO:0007264">
    <property type="term" value="P:small GTPase-mediated signal transduction"/>
    <property type="evidence" value="ECO:0007669"/>
    <property type="project" value="InterPro"/>
</dbReference>
<feature type="region of interest" description="Disordered" evidence="5">
    <location>
        <begin position="258"/>
        <end position="278"/>
    </location>
</feature>
<dbReference type="AlphaFoldDB" id="A0AAV8YX92"/>
<keyword evidence="4" id="KW-0963">Cytoplasm</keyword>
<dbReference type="GO" id="GO:0005968">
    <property type="term" value="C:Rab-protein geranylgeranyltransferase complex"/>
    <property type="evidence" value="ECO:0007669"/>
    <property type="project" value="InterPro"/>
</dbReference>
<dbReference type="InterPro" id="IPR036188">
    <property type="entry name" value="FAD/NAD-bd_sf"/>
</dbReference>
<comment type="caution">
    <text evidence="7">The sequence shown here is derived from an EMBL/GenBank/DDBJ whole genome shotgun (WGS) entry which is preliminary data.</text>
</comment>
<evidence type="ECO:0000259" key="6">
    <source>
        <dbReference type="Pfam" id="PF22603"/>
    </source>
</evidence>
<dbReference type="PANTHER" id="PTHR11787:SF4">
    <property type="entry name" value="CHM, RAB ESCORT PROTEIN 1"/>
    <property type="match status" value="1"/>
</dbReference>
<keyword evidence="3" id="KW-0343">GTPase activation</keyword>